<dbReference type="InterPro" id="IPR036792">
    <property type="entry name" value="Asp_carbatrfase_reg_C_sf"/>
</dbReference>
<dbReference type="STRING" id="1529.SAMN04487885_102100"/>
<name>A0A1I2JHK2_9CLOT</name>
<keyword evidence="4" id="KW-0808">Transferase</keyword>
<feature type="domain" description="Aspartate carbamoyltransferase regulatory subunit C-terminal" evidence="2">
    <location>
        <begin position="19"/>
        <end position="67"/>
    </location>
</feature>
<dbReference type="Gene3D" id="2.30.30.20">
    <property type="entry name" value="Aspartate carbamoyltransferase regulatory subunit, C-terminal domain"/>
    <property type="match status" value="1"/>
</dbReference>
<reference evidence="3 6" key="2">
    <citation type="submission" date="2018-03" db="EMBL/GenBank/DDBJ databases">
        <title>The uncultured portion of the human microbiome is neutrally assembled.</title>
        <authorList>
            <person name="Jeraldo P."/>
            <person name="Boardman L."/>
            <person name="White B.A."/>
            <person name="Nelson H."/>
            <person name="Goldenfeld N."/>
            <person name="Chia N."/>
        </authorList>
    </citation>
    <scope>NUCLEOTIDE SEQUENCE [LARGE SCALE GENOMIC DNA]</scope>
    <source>
        <strain evidence="3">CIM:MAG 903</strain>
    </source>
</reference>
<dbReference type="GO" id="GO:0006221">
    <property type="term" value="P:pyrimidine nucleotide biosynthetic process"/>
    <property type="evidence" value="ECO:0007669"/>
    <property type="project" value="UniProtKB-KW"/>
</dbReference>
<evidence type="ECO:0000259" key="2">
    <source>
        <dbReference type="Pfam" id="PF02748"/>
    </source>
</evidence>
<keyword evidence="5" id="KW-1185">Reference proteome</keyword>
<dbReference type="Pfam" id="PF02748">
    <property type="entry name" value="PyrI_C"/>
    <property type="match status" value="1"/>
</dbReference>
<protein>
    <submittedName>
        <fullName evidence="4">Aspartate carbamoyltransferase regulatory chain, metal binding domain</fullName>
    </submittedName>
</protein>
<evidence type="ECO:0000256" key="1">
    <source>
        <dbReference type="ARBA" id="ARBA00022975"/>
    </source>
</evidence>
<dbReference type="SUPFAM" id="SSF57825">
    <property type="entry name" value="Aspartate carbamoyltransferase, Regulatory-chain, C-terminal domain"/>
    <property type="match status" value="1"/>
</dbReference>
<dbReference type="RefSeq" id="WP_051196178.1">
    <property type="nucleotide sequence ID" value="NZ_BAAACD010000024.1"/>
</dbReference>
<evidence type="ECO:0000313" key="3">
    <source>
        <dbReference type="EMBL" id="PWL51914.1"/>
    </source>
</evidence>
<dbReference type="AlphaFoldDB" id="A0A1I2JHK2"/>
<organism evidence="4 5">
    <name type="scientific">Clostridium cadaveris</name>
    <dbReference type="NCBI Taxonomy" id="1529"/>
    <lineage>
        <taxon>Bacteria</taxon>
        <taxon>Bacillati</taxon>
        <taxon>Bacillota</taxon>
        <taxon>Clostridia</taxon>
        <taxon>Eubacteriales</taxon>
        <taxon>Clostridiaceae</taxon>
        <taxon>Clostridium</taxon>
    </lineage>
</organism>
<keyword evidence="1" id="KW-0665">Pyrimidine biosynthesis</keyword>
<dbReference type="GO" id="GO:0016740">
    <property type="term" value="F:transferase activity"/>
    <property type="evidence" value="ECO:0007669"/>
    <property type="project" value="UniProtKB-KW"/>
</dbReference>
<dbReference type="InterPro" id="IPR020542">
    <property type="entry name" value="Asp_carbamoyltrfase_reg_C"/>
</dbReference>
<dbReference type="EMBL" id="FOOE01000002">
    <property type="protein sequence ID" value="SFF54322.1"/>
    <property type="molecule type" value="Genomic_DNA"/>
</dbReference>
<dbReference type="OrthoDB" id="5599321at2"/>
<evidence type="ECO:0000313" key="6">
    <source>
        <dbReference type="Proteomes" id="UP000246114"/>
    </source>
</evidence>
<dbReference type="GeneID" id="90544346"/>
<sequence>MVVLNKESFKIIRRELPEEIVDVIKCDNLKCATITETYVPHKMHLVDRDNMEYRCEYCDHIISFKAV</sequence>
<accession>A0A1I2JHK2</accession>
<evidence type="ECO:0000313" key="5">
    <source>
        <dbReference type="Proteomes" id="UP000182135"/>
    </source>
</evidence>
<reference evidence="4 5" key="1">
    <citation type="submission" date="2016-10" db="EMBL/GenBank/DDBJ databases">
        <authorList>
            <person name="de Groot N.N."/>
        </authorList>
    </citation>
    <scope>NUCLEOTIDE SEQUENCE [LARGE SCALE GENOMIC DNA]</scope>
    <source>
        <strain evidence="4 5">NLAE-zl-G419</strain>
    </source>
</reference>
<dbReference type="Proteomes" id="UP000182135">
    <property type="component" value="Unassembled WGS sequence"/>
</dbReference>
<gene>
    <name evidence="3" type="ORF">DBY38_13305</name>
    <name evidence="4" type="ORF">SAMN04487885_102100</name>
</gene>
<dbReference type="EMBL" id="QAMZ01000053">
    <property type="protein sequence ID" value="PWL51914.1"/>
    <property type="molecule type" value="Genomic_DNA"/>
</dbReference>
<evidence type="ECO:0000313" key="4">
    <source>
        <dbReference type="EMBL" id="SFF54322.1"/>
    </source>
</evidence>
<proteinExistence type="predicted"/>
<dbReference type="Proteomes" id="UP000246114">
    <property type="component" value="Unassembled WGS sequence"/>
</dbReference>
<dbReference type="eggNOG" id="COG1781">
    <property type="taxonomic scope" value="Bacteria"/>
</dbReference>